<feature type="domain" description="Bacterial bifunctional deaminase-reductase C-terminal" evidence="1">
    <location>
        <begin position="4"/>
        <end position="189"/>
    </location>
</feature>
<dbReference type="Proteomes" id="UP000198694">
    <property type="component" value="Unassembled WGS sequence"/>
</dbReference>
<dbReference type="AlphaFoldDB" id="A0A1G9B9T7"/>
<accession>A0A1G9B9T7</accession>
<dbReference type="EMBL" id="FNFL01000005">
    <property type="protein sequence ID" value="SDK36267.1"/>
    <property type="molecule type" value="Genomic_DNA"/>
</dbReference>
<dbReference type="SUPFAM" id="SSF53597">
    <property type="entry name" value="Dihydrofolate reductase-like"/>
    <property type="match status" value="1"/>
</dbReference>
<dbReference type="RefSeq" id="WP_093215605.1">
    <property type="nucleotide sequence ID" value="NZ_FNFL01000005.1"/>
</dbReference>
<dbReference type="STRING" id="407036.SAMN05216243_2900"/>
<name>A0A1G9B9T7_9BACI</name>
<dbReference type="GO" id="GO:0008703">
    <property type="term" value="F:5-amino-6-(5-phosphoribosylamino)uracil reductase activity"/>
    <property type="evidence" value="ECO:0007669"/>
    <property type="project" value="InterPro"/>
</dbReference>
<dbReference type="InterPro" id="IPR024072">
    <property type="entry name" value="DHFR-like_dom_sf"/>
</dbReference>
<reference evidence="2 3" key="1">
    <citation type="submission" date="2016-10" db="EMBL/GenBank/DDBJ databases">
        <authorList>
            <person name="de Groot N.N."/>
        </authorList>
    </citation>
    <scope>NUCLEOTIDE SEQUENCE [LARGE SCALE GENOMIC DNA]</scope>
    <source>
        <strain evidence="2 3">CGMCC 1.6502</strain>
    </source>
</reference>
<dbReference type="Gene3D" id="3.40.430.10">
    <property type="entry name" value="Dihydrofolate Reductase, subunit A"/>
    <property type="match status" value="1"/>
</dbReference>
<gene>
    <name evidence="2" type="ORF">SAMN05216243_2900</name>
</gene>
<protein>
    <submittedName>
        <fullName evidence="2">Dihydrofolate reductase</fullName>
    </submittedName>
</protein>
<evidence type="ECO:0000313" key="3">
    <source>
        <dbReference type="Proteomes" id="UP000198694"/>
    </source>
</evidence>
<dbReference type="InterPro" id="IPR002734">
    <property type="entry name" value="RibDG_C"/>
</dbReference>
<evidence type="ECO:0000313" key="2">
    <source>
        <dbReference type="EMBL" id="SDK36267.1"/>
    </source>
</evidence>
<dbReference type="Pfam" id="PF01872">
    <property type="entry name" value="RibD_C"/>
    <property type="match status" value="1"/>
</dbReference>
<organism evidence="2 3">
    <name type="scientific">Sediminibacillus albus</name>
    <dbReference type="NCBI Taxonomy" id="407036"/>
    <lineage>
        <taxon>Bacteria</taxon>
        <taxon>Bacillati</taxon>
        <taxon>Bacillota</taxon>
        <taxon>Bacilli</taxon>
        <taxon>Bacillales</taxon>
        <taxon>Bacillaceae</taxon>
        <taxon>Sediminibacillus</taxon>
    </lineage>
</organism>
<proteinExistence type="predicted"/>
<dbReference type="GO" id="GO:0009231">
    <property type="term" value="P:riboflavin biosynthetic process"/>
    <property type="evidence" value="ECO:0007669"/>
    <property type="project" value="InterPro"/>
</dbReference>
<dbReference type="PANTHER" id="PTHR38011:SF12">
    <property type="entry name" value="BIFUNCTIONAL DEAMINASE-REDUCTASE DOMAIN PROTEIN"/>
    <property type="match status" value="1"/>
</dbReference>
<dbReference type="OrthoDB" id="195113at2"/>
<dbReference type="PANTHER" id="PTHR38011">
    <property type="entry name" value="DIHYDROFOLATE REDUCTASE FAMILY PROTEIN (AFU_ORTHOLOGUE AFUA_8G06820)"/>
    <property type="match status" value="1"/>
</dbReference>
<keyword evidence="3" id="KW-1185">Reference proteome</keyword>
<dbReference type="InterPro" id="IPR050765">
    <property type="entry name" value="Riboflavin_Biosynth_HTPR"/>
</dbReference>
<evidence type="ECO:0000259" key="1">
    <source>
        <dbReference type="Pfam" id="PF01872"/>
    </source>
</evidence>
<sequence>MGQVVLSISMSLDGFVAGSNDCQQKPLGDDGDTLHAWMFSGDRTSEVNTFFKLSQIDRKVFDSAAEKTGAMIVGRRTYDIVKGWGESHPLKNVPVFVLTHSLPDEHPEGSTPFTFITDGIEQAVKQAKRAAGTKDVSVGTASVAQQCIQAGLLEALDLHIAPVLLGKGVRLFDHIGQDTVRLKSTEVLEGKGVVHVKYDIVK</sequence>